<feature type="transmembrane region" description="Helical" evidence="1">
    <location>
        <begin position="129"/>
        <end position="146"/>
    </location>
</feature>
<dbReference type="Pfam" id="PF04982">
    <property type="entry name" value="TM_HPP"/>
    <property type="match status" value="1"/>
</dbReference>
<gene>
    <name evidence="3" type="ORF">GCM10010917_13590</name>
</gene>
<dbReference type="InterPro" id="IPR007065">
    <property type="entry name" value="HPP"/>
</dbReference>
<evidence type="ECO:0000313" key="3">
    <source>
        <dbReference type="EMBL" id="GGA29836.1"/>
    </source>
</evidence>
<dbReference type="InterPro" id="IPR058581">
    <property type="entry name" value="TM_HPP"/>
</dbReference>
<accession>A0ABQ1FTG4</accession>
<organism evidence="3 4">
    <name type="scientific">Paenibacillus physcomitrellae</name>
    <dbReference type="NCBI Taxonomy" id="1619311"/>
    <lineage>
        <taxon>Bacteria</taxon>
        <taxon>Bacillati</taxon>
        <taxon>Bacillota</taxon>
        <taxon>Bacilli</taxon>
        <taxon>Bacillales</taxon>
        <taxon>Paenibacillaceae</taxon>
        <taxon>Paenibacillus</taxon>
    </lineage>
</organism>
<name>A0ABQ1FTG4_9BACL</name>
<reference evidence="4" key="1">
    <citation type="journal article" date="2019" name="Int. J. Syst. Evol. Microbiol.">
        <title>The Global Catalogue of Microorganisms (GCM) 10K type strain sequencing project: providing services to taxonomists for standard genome sequencing and annotation.</title>
        <authorList>
            <consortium name="The Broad Institute Genomics Platform"/>
            <consortium name="The Broad Institute Genome Sequencing Center for Infectious Disease"/>
            <person name="Wu L."/>
            <person name="Ma J."/>
        </authorList>
    </citation>
    <scope>NUCLEOTIDE SEQUENCE [LARGE SCALE GENOMIC DNA]</scope>
    <source>
        <strain evidence="4">CGMCC 1.15044</strain>
    </source>
</reference>
<evidence type="ECO:0000313" key="4">
    <source>
        <dbReference type="Proteomes" id="UP000609323"/>
    </source>
</evidence>
<feature type="domain" description="HPP transmembrane region" evidence="2">
    <location>
        <begin position="48"/>
        <end position="195"/>
    </location>
</feature>
<evidence type="ECO:0000259" key="2">
    <source>
        <dbReference type="Pfam" id="PF04982"/>
    </source>
</evidence>
<feature type="transmembrane region" description="Helical" evidence="1">
    <location>
        <begin position="78"/>
        <end position="98"/>
    </location>
</feature>
<feature type="transmembrane region" description="Helical" evidence="1">
    <location>
        <begin position="53"/>
        <end position="71"/>
    </location>
</feature>
<keyword evidence="1" id="KW-1133">Transmembrane helix</keyword>
<keyword evidence="4" id="KW-1185">Reference proteome</keyword>
<comment type="caution">
    <text evidence="3">The sequence shown here is derived from an EMBL/GenBank/DDBJ whole genome shotgun (WGS) entry which is preliminary data.</text>
</comment>
<dbReference type="EMBL" id="BMHF01000003">
    <property type="protein sequence ID" value="GGA29836.1"/>
    <property type="molecule type" value="Genomic_DNA"/>
</dbReference>
<dbReference type="Proteomes" id="UP000609323">
    <property type="component" value="Unassembled WGS sequence"/>
</dbReference>
<feature type="transmembrane region" description="Helical" evidence="1">
    <location>
        <begin position="104"/>
        <end position="122"/>
    </location>
</feature>
<proteinExistence type="predicted"/>
<keyword evidence="1" id="KW-0472">Membrane</keyword>
<sequence length="199" mass="21520">METIAENVQTNQMNQTAPMNQTKQLSQTNIISAYFVKMKGKGKSPLQINYGDAFTGFIGGFAAILALVLLTNYTSSTWLMAPFGASCVLAFGLWNAPLSQPRNVIGGHFISTLIGLLALYLFGDSPWSIALAVGLAIAAMMLTKTTHPPAGADPIVVIMGHFTFGYLFYPVLSGSIIIVLLALIINNLRGNRQYPTFWV</sequence>
<dbReference type="PANTHER" id="PTHR33741:SF5">
    <property type="entry name" value="TRANSMEMBRANE PROTEIN DDB_G0269096-RELATED"/>
    <property type="match status" value="1"/>
</dbReference>
<protein>
    <submittedName>
        <fullName evidence="3">Membrane protein</fullName>
    </submittedName>
</protein>
<feature type="transmembrane region" description="Helical" evidence="1">
    <location>
        <begin position="166"/>
        <end position="185"/>
    </location>
</feature>
<keyword evidence="1" id="KW-0812">Transmembrane</keyword>
<dbReference type="PANTHER" id="PTHR33741">
    <property type="entry name" value="TRANSMEMBRANE PROTEIN DDB_G0269096-RELATED"/>
    <property type="match status" value="1"/>
</dbReference>
<evidence type="ECO:0000256" key="1">
    <source>
        <dbReference type="SAM" id="Phobius"/>
    </source>
</evidence>